<dbReference type="EMBL" id="BAABXL010000001">
    <property type="protein sequence ID" value="GAA6267513.1"/>
    <property type="molecule type" value="Genomic_DNA"/>
</dbReference>
<accession>A0ABQ0AU01</accession>
<keyword evidence="1" id="KW-1133">Transmembrane helix</keyword>
<sequence length="222" mass="24534">MSRSYHEIMERVEVTEEMRTRILGKIKSNENSSGSKNSPLSKPGLEKFWLLRTRRALPAAACFLLFILSAIFLPQLMAPKQSGPSDELLGAVGSGITECASAAELSQKLGFPVSDLHGLPFEPETVSYDAYSYGMAQITYEAASEESLTFRKSQENGDNSGDYSLYDVTLQIDINGSTVTLKGDGTRYFLAVWQADGYSYSLSSHKGMTEEMFMEIISENMN</sequence>
<keyword evidence="1" id="KW-0472">Membrane</keyword>
<gene>
    <name evidence="2" type="ORF">F130042H8_05730</name>
</gene>
<dbReference type="RefSeq" id="WP_178302182.1">
    <property type="nucleotide sequence ID" value="NZ_BAABXL010000001.1"/>
</dbReference>
<protein>
    <recommendedName>
        <fullName evidence="4">DUF4367 domain-containing protein</fullName>
    </recommendedName>
</protein>
<organism evidence="2 3">
    <name type="scientific">Enterocloster alcoholdehydrogenati</name>
    <dbReference type="NCBI Taxonomy" id="2547410"/>
    <lineage>
        <taxon>Bacteria</taxon>
        <taxon>Bacillati</taxon>
        <taxon>Bacillota</taxon>
        <taxon>Clostridia</taxon>
        <taxon>Lachnospirales</taxon>
        <taxon>Lachnospiraceae</taxon>
        <taxon>Enterocloster</taxon>
    </lineage>
</organism>
<evidence type="ECO:0000313" key="2">
    <source>
        <dbReference type="EMBL" id="GAA6267513.1"/>
    </source>
</evidence>
<keyword evidence="1" id="KW-0812">Transmembrane</keyword>
<reference evidence="2 3" key="1">
    <citation type="submission" date="2024-04" db="EMBL/GenBank/DDBJ databases">
        <title>Defined microbial consortia suppress multidrug-resistant proinflammatory Enterobacteriaceae via ecological control.</title>
        <authorList>
            <person name="Furuichi M."/>
            <person name="Kawaguchi T."/>
            <person name="Pust M."/>
            <person name="Yasuma K."/>
            <person name="Plichta D."/>
            <person name="Hasegawa N."/>
            <person name="Ohya T."/>
            <person name="Bhattarai S."/>
            <person name="Sasajima S."/>
            <person name="Aoto Y."/>
            <person name="Tuganbaev T."/>
            <person name="Yaginuma M."/>
            <person name="Ueda M."/>
            <person name="Okahashi N."/>
            <person name="Amafuji K."/>
            <person name="Kiridooshi Y."/>
            <person name="Sugita K."/>
            <person name="Strazar M."/>
            <person name="Skelly A."/>
            <person name="Suda W."/>
            <person name="Hattori M."/>
            <person name="Nakamoto N."/>
            <person name="Caballero S."/>
            <person name="Norman J."/>
            <person name="Olle B."/>
            <person name="Tanoue T."/>
            <person name="Arita M."/>
            <person name="Bucci V."/>
            <person name="Atarashi K."/>
            <person name="Xavier R."/>
            <person name="Honda K."/>
        </authorList>
    </citation>
    <scope>NUCLEOTIDE SEQUENCE [LARGE SCALE GENOMIC DNA]</scope>
    <source>
        <strain evidence="3">f13</strain>
    </source>
</reference>
<keyword evidence="3" id="KW-1185">Reference proteome</keyword>
<dbReference type="Proteomes" id="UP001600894">
    <property type="component" value="Unassembled WGS sequence"/>
</dbReference>
<evidence type="ECO:0008006" key="4">
    <source>
        <dbReference type="Google" id="ProtNLM"/>
    </source>
</evidence>
<evidence type="ECO:0000313" key="3">
    <source>
        <dbReference type="Proteomes" id="UP001600894"/>
    </source>
</evidence>
<proteinExistence type="predicted"/>
<feature type="transmembrane region" description="Helical" evidence="1">
    <location>
        <begin position="56"/>
        <end position="77"/>
    </location>
</feature>
<comment type="caution">
    <text evidence="2">The sequence shown here is derived from an EMBL/GenBank/DDBJ whole genome shotgun (WGS) entry which is preliminary data.</text>
</comment>
<evidence type="ECO:0000256" key="1">
    <source>
        <dbReference type="SAM" id="Phobius"/>
    </source>
</evidence>
<name>A0ABQ0AU01_9FIRM</name>